<dbReference type="PaxDb" id="2903-EOD22152"/>
<dbReference type="RefSeq" id="XP_005774581.1">
    <property type="nucleotide sequence ID" value="XM_005774524.1"/>
</dbReference>
<keyword evidence="2" id="KW-1185">Reference proteome</keyword>
<dbReference type="InterPro" id="IPR005046">
    <property type="entry name" value="DUF285"/>
</dbReference>
<proteinExistence type="predicted"/>
<dbReference type="InterPro" id="IPR011889">
    <property type="entry name" value="Liste_lipo_26"/>
</dbReference>
<dbReference type="KEGG" id="ehx:EMIHUDRAFT_207279"/>
<dbReference type="Gene3D" id="2.60.120.260">
    <property type="entry name" value="Galactose-binding domain-like"/>
    <property type="match status" value="1"/>
</dbReference>
<evidence type="ECO:0000313" key="2">
    <source>
        <dbReference type="Proteomes" id="UP000013827"/>
    </source>
</evidence>
<evidence type="ECO:0008006" key="3">
    <source>
        <dbReference type="Google" id="ProtNLM"/>
    </source>
</evidence>
<protein>
    <recommendedName>
        <fullName evidence="3">BspA family leucine-rich repeat surface protein</fullName>
    </recommendedName>
</protein>
<sequence>MKNGTSLAFRWDHIEGGRSRYDDAHGRRGDEASTDSRLGAVLQYATPELCMQRCSAEPECACVQLDTTADCYMLRSAACRDPSSLPRDEYYSVYVKTACGDAPDVWTRRALPADPMPPQPDSLLPQVIVARRPGTITWWPPTAVDLWCTNEPAALAAYGHISGWDVSAITDMSMLFCAYSPSWSPSWCAVNGGGSTTGKDTCNPDISAWNMSAATDMRYMFRGASSFDQDIGSWDVSAATDMSYMFYGASSFDQNIGSWDVSAATDMRYMFYGASSFDQNIGSWDVSAVTDMTWMFESASLSDCNKALIHAGFDAQTSAWPYSWGSLERITCPVMSALVKNGDLVPSPAGLITKQQTFDALLRVGISEKVATETTDANFDHIDSLDLNVFRMNTVKTFGTPDPPGPSEHFRSTGIRDRLQPSSGAYNIFERCADFDGTAGEFSSDDIVKCANLIWDHETCCDFGTFPPKLRSNDVLESKRPPTCGPTDSGLSGCDPDDPSLDQTPCCRSQLHGAINFMFQEFGTPTGEEAHMSTTDMKKLWLEAEYPPDFIARSPRNCVDTADPSAAGCQLCLDEVPTTGPGGLPVTAATSTEAQRYCRCLASKQLSAHELDSIPEHTSLECSKDPMVYANVTLTDRRRALSELTRPRELFDSAADGAALRNLLSSFYQSRGLAYDDVDVLITSQTPSTYSVRLATSRSDAVYLAYSIRVDLRSFAQETEAPIDITAVTVSDDLRLNGCGQFCEAQGPCLQGTCQELSAFATNPRLSAGSTAFAKRFLAKVNDGNSKTFGKSKKNKKNPWFSAKAPSVTLETQQPVRSVTVTRDTKNKPSKAKKYLEGFEVWVGKKAGVKAVKCGGPFVWSKIKKGPVTTPCDAAKSKHRYVTVSLPGTRKTLAFGEIEVR</sequence>
<dbReference type="AlphaFoldDB" id="A0A0D3JF67"/>
<accession>A0A0D3JF67</accession>
<dbReference type="GeneID" id="17267699"/>
<reference evidence="1" key="2">
    <citation type="submission" date="2024-10" db="UniProtKB">
        <authorList>
            <consortium name="EnsemblProtists"/>
        </authorList>
    </citation>
    <scope>IDENTIFICATION</scope>
</reference>
<name>A0A0D3JF67_EMIH1</name>
<organism evidence="1 2">
    <name type="scientific">Emiliania huxleyi (strain CCMP1516)</name>
    <dbReference type="NCBI Taxonomy" id="280463"/>
    <lineage>
        <taxon>Eukaryota</taxon>
        <taxon>Haptista</taxon>
        <taxon>Haptophyta</taxon>
        <taxon>Prymnesiophyceae</taxon>
        <taxon>Isochrysidales</taxon>
        <taxon>Noelaerhabdaceae</taxon>
        <taxon>Emiliania</taxon>
    </lineage>
</organism>
<dbReference type="Pfam" id="PF03382">
    <property type="entry name" value="DUF285"/>
    <property type="match status" value="1"/>
</dbReference>
<reference evidence="2" key="1">
    <citation type="journal article" date="2013" name="Nature">
        <title>Pan genome of the phytoplankton Emiliania underpins its global distribution.</title>
        <authorList>
            <person name="Read B.A."/>
            <person name="Kegel J."/>
            <person name="Klute M.J."/>
            <person name="Kuo A."/>
            <person name="Lefebvre S.C."/>
            <person name="Maumus F."/>
            <person name="Mayer C."/>
            <person name="Miller J."/>
            <person name="Monier A."/>
            <person name="Salamov A."/>
            <person name="Young J."/>
            <person name="Aguilar M."/>
            <person name="Claverie J.M."/>
            <person name="Frickenhaus S."/>
            <person name="Gonzalez K."/>
            <person name="Herman E.K."/>
            <person name="Lin Y.C."/>
            <person name="Napier J."/>
            <person name="Ogata H."/>
            <person name="Sarno A.F."/>
            <person name="Shmutz J."/>
            <person name="Schroeder D."/>
            <person name="de Vargas C."/>
            <person name="Verret F."/>
            <person name="von Dassow P."/>
            <person name="Valentin K."/>
            <person name="Van de Peer Y."/>
            <person name="Wheeler G."/>
            <person name="Dacks J.B."/>
            <person name="Delwiche C.F."/>
            <person name="Dyhrman S.T."/>
            <person name="Glockner G."/>
            <person name="John U."/>
            <person name="Richards T."/>
            <person name="Worden A.Z."/>
            <person name="Zhang X."/>
            <person name="Grigoriev I.V."/>
            <person name="Allen A.E."/>
            <person name="Bidle K."/>
            <person name="Borodovsky M."/>
            <person name="Bowler C."/>
            <person name="Brownlee C."/>
            <person name="Cock J.M."/>
            <person name="Elias M."/>
            <person name="Gladyshev V.N."/>
            <person name="Groth M."/>
            <person name="Guda C."/>
            <person name="Hadaegh A."/>
            <person name="Iglesias-Rodriguez M.D."/>
            <person name="Jenkins J."/>
            <person name="Jones B.M."/>
            <person name="Lawson T."/>
            <person name="Leese F."/>
            <person name="Lindquist E."/>
            <person name="Lobanov A."/>
            <person name="Lomsadze A."/>
            <person name="Malik S.B."/>
            <person name="Marsh M.E."/>
            <person name="Mackinder L."/>
            <person name="Mock T."/>
            <person name="Mueller-Roeber B."/>
            <person name="Pagarete A."/>
            <person name="Parker M."/>
            <person name="Probert I."/>
            <person name="Quesneville H."/>
            <person name="Raines C."/>
            <person name="Rensing S.A."/>
            <person name="Riano-Pachon D.M."/>
            <person name="Richier S."/>
            <person name="Rokitta S."/>
            <person name="Shiraiwa Y."/>
            <person name="Soanes D.M."/>
            <person name="van der Giezen M."/>
            <person name="Wahlund T.M."/>
            <person name="Williams B."/>
            <person name="Wilson W."/>
            <person name="Wolfe G."/>
            <person name="Wurch L.L."/>
        </authorList>
    </citation>
    <scope>NUCLEOTIDE SEQUENCE</scope>
</reference>
<dbReference type="eggNOG" id="ENOG502SQF0">
    <property type="taxonomic scope" value="Eukaryota"/>
</dbReference>
<dbReference type="Proteomes" id="UP000013827">
    <property type="component" value="Unassembled WGS sequence"/>
</dbReference>
<dbReference type="NCBIfam" id="TIGR02167">
    <property type="entry name" value="Liste_lipo_26"/>
    <property type="match status" value="3"/>
</dbReference>
<dbReference type="EnsemblProtists" id="EOD22152">
    <property type="protein sequence ID" value="EOD22152"/>
    <property type="gene ID" value="EMIHUDRAFT_207279"/>
</dbReference>
<evidence type="ECO:0000313" key="1">
    <source>
        <dbReference type="EnsemblProtists" id="EOD22152"/>
    </source>
</evidence>
<dbReference type="HOGENOM" id="CLU_321714_0_0_1"/>